<name>A0A0A5IC69_9BACI</name>
<keyword evidence="1" id="KW-0812">Transmembrane</keyword>
<feature type="transmembrane region" description="Helical" evidence="1">
    <location>
        <begin position="7"/>
        <end position="24"/>
    </location>
</feature>
<feature type="transmembrane region" description="Helical" evidence="1">
    <location>
        <begin position="321"/>
        <end position="338"/>
    </location>
</feature>
<reference evidence="2 3" key="1">
    <citation type="submission" date="2013-08" db="EMBL/GenBank/DDBJ databases">
        <authorList>
            <person name="Huang J."/>
            <person name="Wang G."/>
        </authorList>
    </citation>
    <scope>NUCLEOTIDE SEQUENCE [LARGE SCALE GENOMIC DNA]</scope>
    <source>
        <strain evidence="2 3">JSM 076056</strain>
    </source>
</reference>
<sequence length="480" mass="54968">MSGSKKVLIVGFCLYVIIGIIRFLNVSAFASSWDIVDFALGIERFDMLDMQPHFPGYPFFILGGMLVHLFIKDLTLSLSVWNTIVSLSTIFPLWWMVRKRASVLYSTLAVLVVHTIPFVQLAFVAPMSEGMALSVVIWLIWSIDRLQAGKHVAHAFLPAIFFALLMGVRVSYLPLGIGLLWVWKWVYKNVGATMLFIHIGVSVSLQFIWVGGLIQSLGGLSSFWFVASQFVEGHFTEWGGSVVTHSLTWWERGYTFLWNNVAWIGFGVTNSLLLVLWVFVIVVALTKAIQLRTMNWMLVFMGGGYLLWAFFAQNIDKARHILPLVLILALGALLVLATQPRRMTAFLLTAVLFIQLPLSTIHMYNQSHQIPATYQLASYVEQLPNASMVYTWEEERTFDYLEIKTPYKKIKTYPLFLEDMSIESHQHVYVTDAVLNGFRQQGYDVEEHVRYVETFTSKALYHPVYHEITLYKWITRPHAE</sequence>
<feature type="transmembrane region" description="Helical" evidence="1">
    <location>
        <begin position="160"/>
        <end position="183"/>
    </location>
</feature>
<gene>
    <name evidence="2" type="ORF">N781_10315</name>
</gene>
<dbReference type="eggNOG" id="COG1807">
    <property type="taxonomic scope" value="Bacteria"/>
</dbReference>
<feature type="transmembrane region" description="Helical" evidence="1">
    <location>
        <begin position="261"/>
        <end position="284"/>
    </location>
</feature>
<evidence type="ECO:0000313" key="2">
    <source>
        <dbReference type="EMBL" id="KGX93437.1"/>
    </source>
</evidence>
<feature type="transmembrane region" description="Helical" evidence="1">
    <location>
        <begin position="103"/>
        <end position="124"/>
    </location>
</feature>
<evidence type="ECO:0008006" key="4">
    <source>
        <dbReference type="Google" id="ProtNLM"/>
    </source>
</evidence>
<protein>
    <recommendedName>
        <fullName evidence="4">Glycosyltransferase RgtA/B/C/D-like domain-containing protein</fullName>
    </recommendedName>
</protein>
<dbReference type="EMBL" id="AVPE01000002">
    <property type="protein sequence ID" value="KGX93437.1"/>
    <property type="molecule type" value="Genomic_DNA"/>
</dbReference>
<evidence type="ECO:0000313" key="3">
    <source>
        <dbReference type="Proteomes" id="UP000030528"/>
    </source>
</evidence>
<dbReference type="Proteomes" id="UP000030528">
    <property type="component" value="Unassembled WGS sequence"/>
</dbReference>
<dbReference type="OrthoDB" id="244199at2"/>
<accession>A0A0A5IC69</accession>
<dbReference type="STRING" id="1385510.GCA_000425205_00973"/>
<dbReference type="RefSeq" id="WP_051240145.1">
    <property type="nucleotide sequence ID" value="NZ_AVPE01000002.1"/>
</dbReference>
<feature type="transmembrane region" description="Helical" evidence="1">
    <location>
        <begin position="296"/>
        <end position="315"/>
    </location>
</feature>
<feature type="transmembrane region" description="Helical" evidence="1">
    <location>
        <begin position="195"/>
        <end position="214"/>
    </location>
</feature>
<dbReference type="AlphaFoldDB" id="A0A0A5IC69"/>
<feature type="transmembrane region" description="Helical" evidence="1">
    <location>
        <begin position="345"/>
        <end position="364"/>
    </location>
</feature>
<comment type="caution">
    <text evidence="2">The sequence shown here is derived from an EMBL/GenBank/DDBJ whole genome shotgun (WGS) entry which is preliminary data.</text>
</comment>
<keyword evidence="1" id="KW-0472">Membrane</keyword>
<organism evidence="2 3">
    <name type="scientific">Pontibacillus halophilus JSM 076056 = DSM 19796</name>
    <dbReference type="NCBI Taxonomy" id="1385510"/>
    <lineage>
        <taxon>Bacteria</taxon>
        <taxon>Bacillati</taxon>
        <taxon>Bacillota</taxon>
        <taxon>Bacilli</taxon>
        <taxon>Bacillales</taxon>
        <taxon>Bacillaceae</taxon>
        <taxon>Pontibacillus</taxon>
    </lineage>
</organism>
<evidence type="ECO:0000256" key="1">
    <source>
        <dbReference type="SAM" id="Phobius"/>
    </source>
</evidence>
<keyword evidence="1" id="KW-1133">Transmembrane helix</keyword>
<keyword evidence="3" id="KW-1185">Reference proteome</keyword>
<proteinExistence type="predicted"/>
<feature type="transmembrane region" description="Helical" evidence="1">
    <location>
        <begin position="54"/>
        <end position="71"/>
    </location>
</feature>